<gene>
    <name evidence="1" type="ORF">BCCH1_54030</name>
</gene>
<organism evidence="1">
    <name type="scientific">Burkholderia contaminans</name>
    <dbReference type="NCBI Taxonomy" id="488447"/>
    <lineage>
        <taxon>Bacteria</taxon>
        <taxon>Pseudomonadati</taxon>
        <taxon>Pseudomonadota</taxon>
        <taxon>Betaproteobacteria</taxon>
        <taxon>Burkholderiales</taxon>
        <taxon>Burkholderiaceae</taxon>
        <taxon>Burkholderia</taxon>
        <taxon>Burkholderia cepacia complex</taxon>
    </lineage>
</organism>
<dbReference type="AlphaFoldDB" id="A0A250LEA4"/>
<name>A0A250LEA4_9BURK</name>
<protein>
    <submittedName>
        <fullName evidence="1">Uncharacterized protein</fullName>
    </submittedName>
</protein>
<dbReference type="EMBL" id="AP018358">
    <property type="protein sequence ID" value="BBA42908.1"/>
    <property type="molecule type" value="Genomic_DNA"/>
</dbReference>
<evidence type="ECO:0000313" key="1">
    <source>
        <dbReference type="EMBL" id="BBA42908.1"/>
    </source>
</evidence>
<reference evidence="1" key="2">
    <citation type="journal article" date="2017" name="Genome Announc.">
        <title>High-Quality Draft Genome Sequence of Burkholderia contaminans CH-1, a Gram-Negative Bacterium That Metabolizes 2-Azahypoxanthine, a Plant Growth-Regulating Compound.</title>
        <authorList>
            <person name="Choi J.-H."/>
            <person name="Sugiura H."/>
            <person name="Moriuchi R."/>
            <person name="Kawagishi H."/>
            <person name="Dohra H."/>
        </authorList>
    </citation>
    <scope>NUCLEOTIDE SEQUENCE</scope>
    <source>
        <strain evidence="1">CH-1</strain>
    </source>
</reference>
<proteinExistence type="predicted"/>
<sequence length="63" mass="6274">MHAMSMCPFFIGAAVRGGSRNAASAAVMQSASASIPVAAKSAHCVRQPARGPKRIAHAAVAAA</sequence>
<accession>A0A250LEA4</accession>
<reference evidence="1" key="1">
    <citation type="journal article" date="2016" name="Biosci. Biotechnol. Biochem.">
        <title>Bioconversion of AHX to AOH by resting cells of Burkholderia contaminans CH-1.</title>
        <authorList>
            <person name="Choi J.H."/>
            <person name="Kikuchi A."/>
            <person name="Pumkaeo P."/>
            <person name="Hirai H."/>
            <person name="Tokuyama S."/>
            <person name="Kawagishi H."/>
        </authorList>
    </citation>
    <scope>NUCLEOTIDE SEQUENCE</scope>
    <source>
        <strain evidence="1">CH-1</strain>
    </source>
</reference>